<dbReference type="GO" id="GO:1901135">
    <property type="term" value="P:carbohydrate derivative metabolic process"/>
    <property type="evidence" value="ECO:0007669"/>
    <property type="project" value="InterPro"/>
</dbReference>
<evidence type="ECO:0000256" key="2">
    <source>
        <dbReference type="ARBA" id="ARBA00023125"/>
    </source>
</evidence>
<dbReference type="PANTHER" id="PTHR30514">
    <property type="entry name" value="GLUCOKINASE"/>
    <property type="match status" value="1"/>
</dbReference>
<feature type="domain" description="HTH rpiR-type" evidence="4">
    <location>
        <begin position="4"/>
        <end position="80"/>
    </location>
</feature>
<keyword evidence="7" id="KW-1185">Reference proteome</keyword>
<dbReference type="AlphaFoldDB" id="A0A0V8J3Z2"/>
<accession>A0A0V8J3Z2</accession>
<sequence>MAASNCLAKIRSSYGILSEKEKKIADIILEDPQNIIHSSINEVADRLEVADATVFRFCKRLGFKGFQALKIALASDVVGPLQDIHETILETDSPAQVAEKVFQSNIRTLEDTRRMLDEKNFQNAVDCLLSASKIEFYGNGGSGIIAMDAHHKFIRTGKQSVAYTDTHFQLMSASQLTERDAAVFISHSGTNKDLLQVLSVAKENGCRTISLTDYAKSPLSEKSDISLHTIATETEFRSEALSSRIAQLSVIDALYVNVMMAGKEAAKESLQRMRSAISEKKF</sequence>
<protein>
    <submittedName>
        <fullName evidence="6">RpiR family transcriptional regulator</fullName>
    </submittedName>
</protein>
<dbReference type="Proteomes" id="UP000054099">
    <property type="component" value="Unassembled WGS sequence"/>
</dbReference>
<dbReference type="InterPro" id="IPR046348">
    <property type="entry name" value="SIS_dom_sf"/>
</dbReference>
<dbReference type="PANTHER" id="PTHR30514:SF10">
    <property type="entry name" value="MURR_RPIR FAMILY TRANSCRIPTIONAL REGULATOR"/>
    <property type="match status" value="1"/>
</dbReference>
<dbReference type="InterPro" id="IPR036388">
    <property type="entry name" value="WH-like_DNA-bd_sf"/>
</dbReference>
<dbReference type="Pfam" id="PF01418">
    <property type="entry name" value="HTH_6"/>
    <property type="match status" value="1"/>
</dbReference>
<comment type="caution">
    <text evidence="6">The sequence shown here is derived from an EMBL/GenBank/DDBJ whole genome shotgun (WGS) entry which is preliminary data.</text>
</comment>
<dbReference type="PROSITE" id="PS51071">
    <property type="entry name" value="HTH_RPIR"/>
    <property type="match status" value="1"/>
</dbReference>
<dbReference type="PROSITE" id="PS51464">
    <property type="entry name" value="SIS"/>
    <property type="match status" value="1"/>
</dbReference>
<dbReference type="GO" id="GO:0003677">
    <property type="term" value="F:DNA binding"/>
    <property type="evidence" value="ECO:0007669"/>
    <property type="project" value="UniProtKB-KW"/>
</dbReference>
<keyword evidence="2" id="KW-0238">DNA-binding</keyword>
<dbReference type="InterPro" id="IPR047640">
    <property type="entry name" value="RpiR-like"/>
</dbReference>
<name>A0A0V8J3Z2_9BACL</name>
<gene>
    <name evidence="6" type="ORF">AS030_16245</name>
</gene>
<keyword evidence="3" id="KW-0804">Transcription</keyword>
<feature type="domain" description="SIS" evidence="5">
    <location>
        <begin position="124"/>
        <end position="264"/>
    </location>
</feature>
<dbReference type="GO" id="GO:0097367">
    <property type="term" value="F:carbohydrate derivative binding"/>
    <property type="evidence" value="ECO:0007669"/>
    <property type="project" value="InterPro"/>
</dbReference>
<dbReference type="GO" id="GO:0003700">
    <property type="term" value="F:DNA-binding transcription factor activity"/>
    <property type="evidence" value="ECO:0007669"/>
    <property type="project" value="InterPro"/>
</dbReference>
<dbReference type="InterPro" id="IPR009057">
    <property type="entry name" value="Homeodomain-like_sf"/>
</dbReference>
<evidence type="ECO:0000259" key="4">
    <source>
        <dbReference type="PROSITE" id="PS51071"/>
    </source>
</evidence>
<evidence type="ECO:0000259" key="5">
    <source>
        <dbReference type="PROSITE" id="PS51464"/>
    </source>
</evidence>
<dbReference type="RefSeq" id="WP_061973489.1">
    <property type="nucleotide sequence ID" value="NZ_FMAV01000003.1"/>
</dbReference>
<evidence type="ECO:0000313" key="7">
    <source>
        <dbReference type="Proteomes" id="UP000054099"/>
    </source>
</evidence>
<dbReference type="SUPFAM" id="SSF53697">
    <property type="entry name" value="SIS domain"/>
    <property type="match status" value="1"/>
</dbReference>
<organism evidence="6 7">
    <name type="scientific">Fictibacillus enclensis</name>
    <dbReference type="NCBI Taxonomy" id="1017270"/>
    <lineage>
        <taxon>Bacteria</taxon>
        <taxon>Bacillati</taxon>
        <taxon>Bacillota</taxon>
        <taxon>Bacilli</taxon>
        <taxon>Bacillales</taxon>
        <taxon>Fictibacillaceae</taxon>
        <taxon>Fictibacillus</taxon>
    </lineage>
</organism>
<proteinExistence type="predicted"/>
<evidence type="ECO:0000256" key="3">
    <source>
        <dbReference type="ARBA" id="ARBA00023163"/>
    </source>
</evidence>
<dbReference type="OrthoDB" id="3684496at2"/>
<dbReference type="InterPro" id="IPR001347">
    <property type="entry name" value="SIS_dom"/>
</dbReference>
<dbReference type="InterPro" id="IPR000281">
    <property type="entry name" value="HTH_RpiR"/>
</dbReference>
<dbReference type="Gene3D" id="1.10.10.10">
    <property type="entry name" value="Winged helix-like DNA-binding domain superfamily/Winged helix DNA-binding domain"/>
    <property type="match status" value="1"/>
</dbReference>
<evidence type="ECO:0000313" key="6">
    <source>
        <dbReference type="EMBL" id="KSU81838.1"/>
    </source>
</evidence>
<dbReference type="SUPFAM" id="SSF46689">
    <property type="entry name" value="Homeodomain-like"/>
    <property type="match status" value="1"/>
</dbReference>
<keyword evidence="1" id="KW-0805">Transcription regulation</keyword>
<dbReference type="CDD" id="cd05013">
    <property type="entry name" value="SIS_RpiR"/>
    <property type="match status" value="1"/>
</dbReference>
<evidence type="ECO:0000256" key="1">
    <source>
        <dbReference type="ARBA" id="ARBA00023015"/>
    </source>
</evidence>
<dbReference type="InterPro" id="IPR035472">
    <property type="entry name" value="RpiR-like_SIS"/>
</dbReference>
<dbReference type="EMBL" id="LNQN01000005">
    <property type="protein sequence ID" value="KSU81838.1"/>
    <property type="molecule type" value="Genomic_DNA"/>
</dbReference>
<dbReference type="Gene3D" id="3.40.50.10490">
    <property type="entry name" value="Glucose-6-phosphate isomerase like protein, domain 1"/>
    <property type="match status" value="1"/>
</dbReference>
<reference evidence="6 7" key="1">
    <citation type="journal article" date="2014" name="Antonie Van Leeuwenhoek">
        <title>Fictibacillus enclensis sp. nov., isolated from marine sediment.</title>
        <authorList>
            <person name="Dastager S.G."/>
            <person name="Mawlankar R."/>
            <person name="Srinivasan K."/>
            <person name="Tang S.K."/>
            <person name="Lee J.C."/>
            <person name="Ramana V.V."/>
            <person name="Shouche Y.S."/>
        </authorList>
    </citation>
    <scope>NUCLEOTIDE SEQUENCE [LARGE SCALE GENOMIC DNA]</scope>
    <source>
        <strain evidence="6 7">NIO-1003</strain>
    </source>
</reference>
<dbReference type="Pfam" id="PF01380">
    <property type="entry name" value="SIS"/>
    <property type="match status" value="1"/>
</dbReference>